<keyword evidence="14 15" id="KW-0472">Membrane</keyword>
<evidence type="ECO:0000256" key="2">
    <source>
        <dbReference type="ARBA" id="ARBA00006024"/>
    </source>
</evidence>
<evidence type="ECO:0000256" key="8">
    <source>
        <dbReference type="ARBA" id="ARBA00022741"/>
    </source>
</evidence>
<feature type="transmembrane region" description="Helical" evidence="15">
    <location>
        <begin position="466"/>
        <end position="497"/>
    </location>
</feature>
<feature type="transmembrane region" description="Helical" evidence="15">
    <location>
        <begin position="795"/>
        <end position="813"/>
    </location>
</feature>
<dbReference type="PANTHER" id="PTHR43520:SF5">
    <property type="entry name" value="CATION-TRANSPORTING P-TYPE ATPASE-RELATED"/>
    <property type="match status" value="1"/>
</dbReference>
<dbReference type="InterPro" id="IPR027256">
    <property type="entry name" value="P-typ_ATPase_IB"/>
</dbReference>
<dbReference type="Pfam" id="PF00122">
    <property type="entry name" value="E1-E2_ATPase"/>
    <property type="match status" value="1"/>
</dbReference>
<dbReference type="Gene3D" id="2.70.150.10">
    <property type="entry name" value="Calcium-transporting ATPase, cytoplasmic transduction domain A"/>
    <property type="match status" value="1"/>
</dbReference>
<dbReference type="PROSITE" id="PS00154">
    <property type="entry name" value="ATPASE_E1_E2"/>
    <property type="match status" value="1"/>
</dbReference>
<dbReference type="InterPro" id="IPR018303">
    <property type="entry name" value="ATPase_P-typ_P_site"/>
</dbReference>
<dbReference type="SUPFAM" id="SSF81665">
    <property type="entry name" value="Calcium ATPase, transmembrane domain M"/>
    <property type="match status" value="1"/>
</dbReference>
<dbReference type="InterPro" id="IPR023214">
    <property type="entry name" value="HAD_sf"/>
</dbReference>
<comment type="similarity">
    <text evidence="2 15">Belongs to the cation transport ATPase (P-type) (TC 3.A.3) family. Type IB subfamily.</text>
</comment>
<dbReference type="Proteomes" id="UP000593994">
    <property type="component" value="Chromosome"/>
</dbReference>
<dbReference type="InterPro" id="IPR059000">
    <property type="entry name" value="ATPase_P-type_domA"/>
</dbReference>
<keyword evidence="8 15" id="KW-0547">Nucleotide-binding</keyword>
<evidence type="ECO:0000256" key="4">
    <source>
        <dbReference type="ARBA" id="ARBA00022475"/>
    </source>
</evidence>
<dbReference type="InterPro" id="IPR006121">
    <property type="entry name" value="HMA_dom"/>
</dbReference>
<dbReference type="PRINTS" id="PR00943">
    <property type="entry name" value="CUATPASE"/>
</dbReference>
<dbReference type="Pfam" id="PF00403">
    <property type="entry name" value="HMA"/>
    <property type="match status" value="1"/>
</dbReference>
<evidence type="ECO:0000256" key="5">
    <source>
        <dbReference type="ARBA" id="ARBA00022553"/>
    </source>
</evidence>
<feature type="transmembrane region" description="Helical" evidence="15">
    <location>
        <begin position="258"/>
        <end position="280"/>
    </location>
</feature>
<dbReference type="InterPro" id="IPR036412">
    <property type="entry name" value="HAD-like_sf"/>
</dbReference>
<evidence type="ECO:0000256" key="10">
    <source>
        <dbReference type="ARBA" id="ARBA00022842"/>
    </source>
</evidence>
<dbReference type="NCBIfam" id="TIGR01525">
    <property type="entry name" value="ATPase-IB_hvy"/>
    <property type="match status" value="1"/>
</dbReference>
<evidence type="ECO:0000256" key="14">
    <source>
        <dbReference type="ARBA" id="ARBA00023136"/>
    </source>
</evidence>
<dbReference type="Pfam" id="PF00702">
    <property type="entry name" value="Hydrolase"/>
    <property type="match status" value="1"/>
</dbReference>
<dbReference type="SUPFAM" id="SSF55008">
    <property type="entry name" value="HMA, heavy metal-associated domain"/>
    <property type="match status" value="1"/>
</dbReference>
<keyword evidence="11" id="KW-1278">Translocase</keyword>
<dbReference type="InterPro" id="IPR008250">
    <property type="entry name" value="ATPase_P-typ_transduc_dom_A_sf"/>
</dbReference>
<dbReference type="GO" id="GO:0016887">
    <property type="term" value="F:ATP hydrolysis activity"/>
    <property type="evidence" value="ECO:0007669"/>
    <property type="project" value="InterPro"/>
</dbReference>
<feature type="transmembrane region" description="Helical" evidence="15">
    <location>
        <begin position="769"/>
        <end position="789"/>
    </location>
</feature>
<dbReference type="PRINTS" id="PR00942">
    <property type="entry name" value="CUATPASEI"/>
</dbReference>
<dbReference type="PROSITE" id="PS01229">
    <property type="entry name" value="COF_2"/>
    <property type="match status" value="1"/>
</dbReference>
<evidence type="ECO:0000313" key="18">
    <source>
        <dbReference type="Proteomes" id="UP000593994"/>
    </source>
</evidence>
<evidence type="ECO:0000259" key="16">
    <source>
        <dbReference type="PROSITE" id="PS50846"/>
    </source>
</evidence>
<evidence type="ECO:0000256" key="7">
    <source>
        <dbReference type="ARBA" id="ARBA00022723"/>
    </source>
</evidence>
<dbReference type="RefSeq" id="WP_194368618.1">
    <property type="nucleotide sequence ID" value="NZ_CP054492.1"/>
</dbReference>
<keyword evidence="4 15" id="KW-1003">Cell membrane</keyword>
<dbReference type="InterPro" id="IPR023299">
    <property type="entry name" value="ATPase_P-typ_cyto_dom_N"/>
</dbReference>
<feature type="transmembrane region" description="Helical" evidence="15">
    <location>
        <begin position="224"/>
        <end position="246"/>
    </location>
</feature>
<dbReference type="Gene3D" id="3.30.70.100">
    <property type="match status" value="1"/>
</dbReference>
<dbReference type="NCBIfam" id="TIGR01494">
    <property type="entry name" value="ATPase_P-type"/>
    <property type="match status" value="1"/>
</dbReference>
<protein>
    <submittedName>
        <fullName evidence="17">Heavy metal translocating P-type ATPase</fullName>
    </submittedName>
</protein>
<dbReference type="CDD" id="cd00371">
    <property type="entry name" value="HMA"/>
    <property type="match status" value="1"/>
</dbReference>
<feature type="transmembrane region" description="Helical" evidence="15">
    <location>
        <begin position="189"/>
        <end position="212"/>
    </location>
</feature>
<dbReference type="SUPFAM" id="SSF56784">
    <property type="entry name" value="HAD-like"/>
    <property type="match status" value="1"/>
</dbReference>
<dbReference type="EMBL" id="CP054492">
    <property type="protein sequence ID" value="QOY51439.1"/>
    <property type="molecule type" value="Genomic_DNA"/>
</dbReference>
<dbReference type="PANTHER" id="PTHR43520">
    <property type="entry name" value="ATP7, ISOFORM B"/>
    <property type="match status" value="1"/>
</dbReference>
<dbReference type="Pfam" id="PF12156">
    <property type="entry name" value="ATPase-cat_bd"/>
    <property type="match status" value="1"/>
</dbReference>
<dbReference type="PRINTS" id="PR00119">
    <property type="entry name" value="CATATPASE"/>
</dbReference>
<evidence type="ECO:0000256" key="11">
    <source>
        <dbReference type="ARBA" id="ARBA00022967"/>
    </source>
</evidence>
<dbReference type="SUPFAM" id="SSF81653">
    <property type="entry name" value="Calcium ATPase, transduction domain A"/>
    <property type="match status" value="1"/>
</dbReference>
<sequence>MLNHGKNWKKIENLENLNLYNKVICSHCHLEFDKSLMIKDANNYFCCRGCQGVFHLLRDEGLDSFYEKSNNIKLTPPRENFEDSINFNSPSFYDRFVKTNSDGFREVSLIIEGIHCSACVWLNEKALNKMDGVVEANINFTNNKATIVWADDIVKLSSIIDMIRSIGYNAFAYDSSTQESYANKERKSYYLKMAVAIFASMNIMWIAVAQYAGYFSGITQDIKTILNIAEGLLATPVLFYSGWVFFRGAYYGLKTKVVNMDLLVATGAALTYVYSIYITVLQEGEAYFDSVSMIITFVLIGKFLEVLSKKNAADTLDNITKQIPSEVNIVKDDKIVTCKLDDVHVGDVIIVSSGEKVLLDGEIIKGNGSFDESNLTGESEPVYKSVGMSVVSGTTSIDADIHFKATKDFEHSTLFTLVSLLESAINKKPKIQQMANRLSEHFSSAILALSFLTFFVWWLWPHSFEISFMVGISVIIIACPCALALATPVATLVGLSLGASRGILFKEAAQIETMAKADTLVLDKTGTITVGKPEVIKEHVYGDFDKKLLYSLVKSSNHPVANGIFEYLKKEDENIIDIVFDEFTQISSLGINAKYKNFELLGGNKKLLIENKIDVEFSSDNTIFYFAVDKKVLAIFELSDKIKPGACELVKNLTQKGIDIIMLTGDNAKVAYNIANEVGINTVLYEQTPQNKSEYIKELHANGKTVVMVGDGVNDILALASADIGIVMGSGSDIAIEVGDVVLLDDSLKSLEDAFKISRTTFRLIKQNLFISLAYNAVTIPLAMAGYIIPLIAAISMSVSSLLVVGNSLRIRYKWNRS</sequence>
<keyword evidence="13" id="KW-0406">Ion transport</keyword>
<dbReference type="SFLD" id="SFLDG00002">
    <property type="entry name" value="C1.7:_P-type_atpase_like"/>
    <property type="match status" value="1"/>
</dbReference>
<feature type="domain" description="HMA" evidence="16">
    <location>
        <begin position="105"/>
        <end position="171"/>
    </location>
</feature>
<dbReference type="Gene3D" id="3.40.1110.10">
    <property type="entry name" value="Calcium-transporting ATPase, cytoplasmic domain N"/>
    <property type="match status" value="1"/>
</dbReference>
<keyword evidence="3" id="KW-0813">Transport</keyword>
<comment type="subcellular location">
    <subcellularLocation>
        <location evidence="1">Cell membrane</location>
        <topology evidence="1">Multi-pass membrane protein</topology>
    </subcellularLocation>
</comment>
<keyword evidence="6 15" id="KW-0812">Transmembrane</keyword>
<feature type="transmembrane region" description="Helical" evidence="15">
    <location>
        <begin position="442"/>
        <end position="460"/>
    </location>
</feature>
<dbReference type="NCBIfam" id="TIGR01511">
    <property type="entry name" value="ATPase-IB1_Cu"/>
    <property type="match status" value="1"/>
</dbReference>
<dbReference type="SFLD" id="SFLDS00003">
    <property type="entry name" value="Haloacid_Dehalogenase"/>
    <property type="match status" value="1"/>
</dbReference>
<dbReference type="KEGG" id="sbal:HUE88_09945"/>
<keyword evidence="12 15" id="KW-1133">Transmembrane helix</keyword>
<feature type="transmembrane region" description="Helical" evidence="15">
    <location>
        <begin position="286"/>
        <end position="304"/>
    </location>
</feature>
<dbReference type="InterPro" id="IPR036163">
    <property type="entry name" value="HMA_dom_sf"/>
</dbReference>
<dbReference type="GO" id="GO:0005507">
    <property type="term" value="F:copper ion binding"/>
    <property type="evidence" value="ECO:0007669"/>
    <property type="project" value="TreeGrafter"/>
</dbReference>
<evidence type="ECO:0000256" key="15">
    <source>
        <dbReference type="RuleBase" id="RU362081"/>
    </source>
</evidence>
<keyword evidence="18" id="KW-1185">Reference proteome</keyword>
<evidence type="ECO:0000256" key="6">
    <source>
        <dbReference type="ARBA" id="ARBA00022692"/>
    </source>
</evidence>
<keyword evidence="7 15" id="KW-0479">Metal-binding</keyword>
<dbReference type="InterPro" id="IPR001757">
    <property type="entry name" value="P_typ_ATPase"/>
</dbReference>
<evidence type="ECO:0000313" key="17">
    <source>
        <dbReference type="EMBL" id="QOY51439.1"/>
    </source>
</evidence>
<dbReference type="AlphaFoldDB" id="A0A7S7LVI8"/>
<dbReference type="GO" id="GO:0043682">
    <property type="term" value="F:P-type divalent copper transporter activity"/>
    <property type="evidence" value="ECO:0007669"/>
    <property type="project" value="TreeGrafter"/>
</dbReference>
<evidence type="ECO:0000256" key="9">
    <source>
        <dbReference type="ARBA" id="ARBA00022840"/>
    </source>
</evidence>
<evidence type="ECO:0000256" key="13">
    <source>
        <dbReference type="ARBA" id="ARBA00023065"/>
    </source>
</evidence>
<dbReference type="GO" id="GO:0005886">
    <property type="term" value="C:plasma membrane"/>
    <property type="evidence" value="ECO:0007669"/>
    <property type="project" value="UniProtKB-SubCell"/>
</dbReference>
<gene>
    <name evidence="17" type="ORF">HUE88_09945</name>
</gene>
<keyword evidence="5" id="KW-0597">Phosphoprotein</keyword>
<dbReference type="PROSITE" id="PS50846">
    <property type="entry name" value="HMA_2"/>
    <property type="match status" value="1"/>
</dbReference>
<dbReference type="InterPro" id="IPR044492">
    <property type="entry name" value="P_typ_ATPase_HD_dom"/>
</dbReference>
<keyword evidence="10" id="KW-0460">Magnesium</keyword>
<keyword evidence="9 15" id="KW-0067">ATP-binding</keyword>
<reference evidence="17 18" key="1">
    <citation type="submission" date="2020-05" db="EMBL/GenBank/DDBJ databases">
        <title>Sulfurimonas marisnigri, sp. nov., and Sulfurimonas baltica, sp. nov., manganese oxide reducing chemolithoautotrophs of the class Epsilonproteobacteria isolated from the pelagic redoxclines of the Black and Baltic Seas and emended description of the genus Sulfurimonas.</title>
        <authorList>
            <person name="Henkel J.V."/>
            <person name="Laudan C."/>
            <person name="Werner J."/>
            <person name="Neu T."/>
            <person name="Plewe S."/>
            <person name="Sproer C."/>
            <person name="Bunk B."/>
            <person name="Schulz-Vogt H.N."/>
        </authorList>
    </citation>
    <scope>NUCLEOTIDE SEQUENCE [LARGE SCALE GENOMIC DNA]</scope>
    <source>
        <strain evidence="17 18">GD2</strain>
    </source>
</reference>
<dbReference type="GO" id="GO:0005524">
    <property type="term" value="F:ATP binding"/>
    <property type="evidence" value="ECO:0007669"/>
    <property type="project" value="UniProtKB-UniRule"/>
</dbReference>
<name>A0A7S7LVI8_9BACT</name>
<dbReference type="SFLD" id="SFLDF00027">
    <property type="entry name" value="p-type_atpase"/>
    <property type="match status" value="1"/>
</dbReference>
<evidence type="ECO:0000256" key="12">
    <source>
        <dbReference type="ARBA" id="ARBA00022989"/>
    </source>
</evidence>
<dbReference type="CDD" id="cd02079">
    <property type="entry name" value="P-type_ATPase_HM"/>
    <property type="match status" value="1"/>
</dbReference>
<dbReference type="InterPro" id="IPR021993">
    <property type="entry name" value="ATPase-cat-bd"/>
</dbReference>
<proteinExistence type="inferred from homology"/>
<evidence type="ECO:0000256" key="1">
    <source>
        <dbReference type="ARBA" id="ARBA00004651"/>
    </source>
</evidence>
<evidence type="ECO:0000256" key="3">
    <source>
        <dbReference type="ARBA" id="ARBA00022448"/>
    </source>
</evidence>
<dbReference type="InterPro" id="IPR023298">
    <property type="entry name" value="ATPase_P-typ_TM_dom_sf"/>
</dbReference>
<organism evidence="17 18">
    <name type="scientific">Candidatus Sulfurimonas baltica</name>
    <dbReference type="NCBI Taxonomy" id="2740404"/>
    <lineage>
        <taxon>Bacteria</taxon>
        <taxon>Pseudomonadati</taxon>
        <taxon>Campylobacterota</taxon>
        <taxon>Epsilonproteobacteria</taxon>
        <taxon>Campylobacterales</taxon>
        <taxon>Sulfurimonadaceae</taxon>
        <taxon>Sulfurimonas</taxon>
    </lineage>
</organism>
<accession>A0A7S7LVI8</accession>
<dbReference type="GO" id="GO:0055070">
    <property type="term" value="P:copper ion homeostasis"/>
    <property type="evidence" value="ECO:0007669"/>
    <property type="project" value="TreeGrafter"/>
</dbReference>
<dbReference type="Gene3D" id="3.40.50.1000">
    <property type="entry name" value="HAD superfamily/HAD-like"/>
    <property type="match status" value="1"/>
</dbReference>